<gene>
    <name evidence="1" type="ORF">M413DRAFT_439871</name>
</gene>
<keyword evidence="2" id="KW-1185">Reference proteome</keyword>
<dbReference type="InterPro" id="IPR029063">
    <property type="entry name" value="SAM-dependent_MTases_sf"/>
</dbReference>
<feature type="non-terminal residue" evidence="1">
    <location>
        <position position="1"/>
    </location>
</feature>
<name>A0A0C2YEG8_HEBCY</name>
<evidence type="ECO:0000313" key="1">
    <source>
        <dbReference type="EMBL" id="KIM48148.1"/>
    </source>
</evidence>
<dbReference type="SUPFAM" id="SSF53335">
    <property type="entry name" value="S-adenosyl-L-methionine-dependent methyltransferases"/>
    <property type="match status" value="1"/>
</dbReference>
<reference evidence="2" key="2">
    <citation type="submission" date="2015-01" db="EMBL/GenBank/DDBJ databases">
        <title>Evolutionary Origins and Diversification of the Mycorrhizal Mutualists.</title>
        <authorList>
            <consortium name="DOE Joint Genome Institute"/>
            <consortium name="Mycorrhizal Genomics Consortium"/>
            <person name="Kohler A."/>
            <person name="Kuo A."/>
            <person name="Nagy L.G."/>
            <person name="Floudas D."/>
            <person name="Copeland A."/>
            <person name="Barry K.W."/>
            <person name="Cichocki N."/>
            <person name="Veneault-Fourrey C."/>
            <person name="LaButti K."/>
            <person name="Lindquist E.A."/>
            <person name="Lipzen A."/>
            <person name="Lundell T."/>
            <person name="Morin E."/>
            <person name="Murat C."/>
            <person name="Riley R."/>
            <person name="Ohm R."/>
            <person name="Sun H."/>
            <person name="Tunlid A."/>
            <person name="Henrissat B."/>
            <person name="Grigoriev I.V."/>
            <person name="Hibbett D.S."/>
            <person name="Martin F."/>
        </authorList>
    </citation>
    <scope>NUCLEOTIDE SEQUENCE [LARGE SCALE GENOMIC DNA]</scope>
    <source>
        <strain evidence="2">h7</strain>
    </source>
</reference>
<dbReference type="EMBL" id="KN831769">
    <property type="protein sequence ID" value="KIM48148.1"/>
    <property type="molecule type" value="Genomic_DNA"/>
</dbReference>
<dbReference type="Pfam" id="PF13489">
    <property type="entry name" value="Methyltransf_23"/>
    <property type="match status" value="1"/>
</dbReference>
<dbReference type="Proteomes" id="UP000053424">
    <property type="component" value="Unassembled WGS sequence"/>
</dbReference>
<reference evidence="1 2" key="1">
    <citation type="submission" date="2014-04" db="EMBL/GenBank/DDBJ databases">
        <authorList>
            <consortium name="DOE Joint Genome Institute"/>
            <person name="Kuo A."/>
            <person name="Gay G."/>
            <person name="Dore J."/>
            <person name="Kohler A."/>
            <person name="Nagy L.G."/>
            <person name="Floudas D."/>
            <person name="Copeland A."/>
            <person name="Barry K.W."/>
            <person name="Cichocki N."/>
            <person name="Veneault-Fourrey C."/>
            <person name="LaButti K."/>
            <person name="Lindquist E.A."/>
            <person name="Lipzen A."/>
            <person name="Lundell T."/>
            <person name="Morin E."/>
            <person name="Murat C."/>
            <person name="Sun H."/>
            <person name="Tunlid A."/>
            <person name="Henrissat B."/>
            <person name="Grigoriev I.V."/>
            <person name="Hibbett D.S."/>
            <person name="Martin F."/>
            <person name="Nordberg H.P."/>
            <person name="Cantor M.N."/>
            <person name="Hua S.X."/>
        </authorList>
    </citation>
    <scope>NUCLEOTIDE SEQUENCE [LARGE SCALE GENOMIC DNA]</scope>
    <source>
        <strain evidence="2">h7</strain>
    </source>
</reference>
<dbReference type="HOGENOM" id="CLU_039068_3_1_1"/>
<organism evidence="1 2">
    <name type="scientific">Hebeloma cylindrosporum</name>
    <dbReference type="NCBI Taxonomy" id="76867"/>
    <lineage>
        <taxon>Eukaryota</taxon>
        <taxon>Fungi</taxon>
        <taxon>Dikarya</taxon>
        <taxon>Basidiomycota</taxon>
        <taxon>Agaricomycotina</taxon>
        <taxon>Agaricomycetes</taxon>
        <taxon>Agaricomycetidae</taxon>
        <taxon>Agaricales</taxon>
        <taxon>Agaricineae</taxon>
        <taxon>Hymenogastraceae</taxon>
        <taxon>Hebeloma</taxon>
    </lineage>
</organism>
<dbReference type="Gene3D" id="3.40.50.150">
    <property type="entry name" value="Vaccinia Virus protein VP39"/>
    <property type="match status" value="1"/>
</dbReference>
<accession>A0A0C2YEG8</accession>
<evidence type="ECO:0000313" key="2">
    <source>
        <dbReference type="Proteomes" id="UP000053424"/>
    </source>
</evidence>
<dbReference type="OrthoDB" id="61390at2759"/>
<evidence type="ECO:0008006" key="3">
    <source>
        <dbReference type="Google" id="ProtNLM"/>
    </source>
</evidence>
<protein>
    <recommendedName>
        <fullName evidence="3">S-adenosyl-L-methionine-dependent methyltransferase</fullName>
    </recommendedName>
</protein>
<dbReference type="STRING" id="686832.A0A0C2YEG8"/>
<proteinExistence type="predicted"/>
<dbReference type="AlphaFoldDB" id="A0A0C2YEG8"/>
<sequence length="249" mass="27478">MGYWKDTNVFPEACKALALRLIAAANLKGGGRVLDVGHGTGESLLLLLSEPSIPRPSHLVGITSLDVHHQRSVERVQKYQNANGGPTTNVNLYHGDAIYDGVVPDHPFHPASKEVYDSILALDCAYHFHSRRLFLEQSFSKLAPGGTVALADICFDSAALKTRWTRVLTSAMKLMPAENLISDKEYIAQLEGIGFVDVSLQDITPDVFPGFVRFLKGRKWGWWVFGSVIDWYAHAGAKFVIVSGRKETL</sequence>